<dbReference type="GeneID" id="80906296"/>
<dbReference type="SUPFAM" id="SSF53335">
    <property type="entry name" value="S-adenosyl-L-methionine-dependent methyltransferases"/>
    <property type="match status" value="1"/>
</dbReference>
<reference evidence="5" key="1">
    <citation type="submission" date="2022-10" db="EMBL/GenBank/DDBJ databases">
        <title>Tapping the CABI collections for fungal endophytes: first genome assemblies for Collariella, Neodidymelliopsis, Ascochyta clinopodiicola, Didymella pomorum, Didymosphaeria variabile, Neocosmospora piperis and Neocucurbitaria cava.</title>
        <authorList>
            <person name="Hill R."/>
        </authorList>
    </citation>
    <scope>NUCLEOTIDE SEQUENCE</scope>
    <source>
        <strain evidence="5">IMI 356815</strain>
    </source>
</reference>
<dbReference type="GO" id="GO:0031515">
    <property type="term" value="C:tRNA (m1A) methyltransferase complex"/>
    <property type="evidence" value="ECO:0007669"/>
    <property type="project" value="InterPro"/>
</dbReference>
<evidence type="ECO:0000313" key="5">
    <source>
        <dbReference type="EMBL" id="KAJ4358187.1"/>
    </source>
</evidence>
<dbReference type="InterPro" id="IPR029063">
    <property type="entry name" value="SAM-dependent_MTases_sf"/>
</dbReference>
<dbReference type="Gene3D" id="3.10.330.20">
    <property type="match status" value="1"/>
</dbReference>
<evidence type="ECO:0000256" key="4">
    <source>
        <dbReference type="SAM" id="MobiDB-lite"/>
    </source>
</evidence>
<gene>
    <name evidence="5" type="ORF">N0V89_002766</name>
</gene>
<dbReference type="InterPro" id="IPR014816">
    <property type="entry name" value="tRNA_MeTrfase_Gcd14"/>
</dbReference>
<feature type="compositionally biased region" description="Basic and acidic residues" evidence="4">
    <location>
        <begin position="376"/>
        <end position="385"/>
    </location>
</feature>
<dbReference type="Gene3D" id="3.40.50.150">
    <property type="entry name" value="Vaccinia Virus protein VP39"/>
    <property type="match status" value="1"/>
</dbReference>
<evidence type="ECO:0000313" key="6">
    <source>
        <dbReference type="Proteomes" id="UP001140513"/>
    </source>
</evidence>
<proteinExistence type="predicted"/>
<dbReference type="OrthoDB" id="5585464at2759"/>
<organism evidence="5 6">
    <name type="scientific">Didymosphaeria variabile</name>
    <dbReference type="NCBI Taxonomy" id="1932322"/>
    <lineage>
        <taxon>Eukaryota</taxon>
        <taxon>Fungi</taxon>
        <taxon>Dikarya</taxon>
        <taxon>Ascomycota</taxon>
        <taxon>Pezizomycotina</taxon>
        <taxon>Dothideomycetes</taxon>
        <taxon>Pleosporomycetidae</taxon>
        <taxon>Pleosporales</taxon>
        <taxon>Massarineae</taxon>
        <taxon>Didymosphaeriaceae</taxon>
        <taxon>Didymosphaeria</taxon>
    </lineage>
</organism>
<evidence type="ECO:0000256" key="2">
    <source>
        <dbReference type="ARBA" id="ARBA00015963"/>
    </source>
</evidence>
<dbReference type="RefSeq" id="XP_056075046.1">
    <property type="nucleotide sequence ID" value="XM_056211573.1"/>
</dbReference>
<name>A0A9W8XVE6_9PLEO</name>
<evidence type="ECO:0000256" key="1">
    <source>
        <dbReference type="ARBA" id="ARBA00012796"/>
    </source>
</evidence>
<dbReference type="GO" id="GO:0005739">
    <property type="term" value="C:mitochondrion"/>
    <property type="evidence" value="ECO:0007669"/>
    <property type="project" value="TreeGrafter"/>
</dbReference>
<dbReference type="Pfam" id="PF14801">
    <property type="entry name" value="TrmI-like_N"/>
    <property type="match status" value="1"/>
</dbReference>
<dbReference type="PROSITE" id="PS51620">
    <property type="entry name" value="SAM_TRM61"/>
    <property type="match status" value="1"/>
</dbReference>
<sequence>MFQRLQADGYNRARLRGASRPAPPSGELSKACALSVLTRRPDANDSTEGDVVLLKEKKNAGHDGILVKLQTTKQTHTHRGNLAHADIIGKESRQLVHSARGNAYRIHEPTLAEYVRLTPRLVTPIYPSDANLIVSLLDIHVDTPSPSINGSPPVEILEAGTGHGALTLHLARAIHAANPPLPKLHNYASEQEAEDPVYLGESIADLQDANNESWRTCRGAIVHTLDISSKHSEHAKKIVEGFKNGIYAGSVDFHLGDPGSWIKEQQKARKTQDPFLSHVILDLPGADTYLDVVASALHIDGLLAVFNPSITQIVECVEKIRKDRMPYLLDRVVELGASTIREWDVRAVRPRAALKKAEQKAAPDASSGAESSDVIKGQEARDDELAQDLGKNEEKWAMVCRPKAGQEVVGGGFIALWRKMEPANLSESPEPSAAATEQA</sequence>
<dbReference type="Proteomes" id="UP001140513">
    <property type="component" value="Unassembled WGS sequence"/>
</dbReference>
<dbReference type="GO" id="GO:0160107">
    <property type="term" value="F:tRNA (adenine(58)-N1)-methyltransferase activity"/>
    <property type="evidence" value="ECO:0007669"/>
    <property type="project" value="UniProtKB-EC"/>
</dbReference>
<keyword evidence="6" id="KW-1185">Reference proteome</keyword>
<dbReference type="AlphaFoldDB" id="A0A9W8XVE6"/>
<dbReference type="EC" id="2.1.1.220" evidence="1"/>
<dbReference type="GO" id="GO:0030488">
    <property type="term" value="P:tRNA methylation"/>
    <property type="evidence" value="ECO:0007669"/>
    <property type="project" value="InterPro"/>
</dbReference>
<dbReference type="PANTHER" id="PTHR12133">
    <property type="entry name" value="TRNA (ADENINE(58)-N(1))-METHYLTRANSFERASE"/>
    <property type="match status" value="1"/>
</dbReference>
<evidence type="ECO:0000256" key="3">
    <source>
        <dbReference type="ARBA" id="ARBA00033309"/>
    </source>
</evidence>
<protein>
    <recommendedName>
        <fullName evidence="2">tRNA (adenine(58)-N(1))-methyltransferase catalytic subunit TRM61</fullName>
        <ecNumber evidence="1">2.1.1.220</ecNumber>
    </recommendedName>
    <alternativeName>
        <fullName evidence="3">tRNA(m1A58)-methyltransferase subunit TRM61</fullName>
    </alternativeName>
</protein>
<accession>A0A9W8XVE6</accession>
<dbReference type="PANTHER" id="PTHR12133:SF1">
    <property type="entry name" value="TRNA (ADENINE(58)-N(1))-METHYLTRANSFERASE, MITOCHONDRIAL"/>
    <property type="match status" value="1"/>
</dbReference>
<feature type="region of interest" description="Disordered" evidence="4">
    <location>
        <begin position="357"/>
        <end position="385"/>
    </location>
</feature>
<dbReference type="EMBL" id="JAPEUX010000002">
    <property type="protein sequence ID" value="KAJ4358187.1"/>
    <property type="molecule type" value="Genomic_DNA"/>
</dbReference>
<comment type="caution">
    <text evidence="5">The sequence shown here is derived from an EMBL/GenBank/DDBJ whole genome shotgun (WGS) entry which is preliminary data.</text>
</comment>